<evidence type="ECO:0000313" key="9">
    <source>
        <dbReference type="Proteomes" id="UP000800038"/>
    </source>
</evidence>
<accession>A0A6A5S9V1</accession>
<feature type="transmembrane region" description="Helical" evidence="6">
    <location>
        <begin position="125"/>
        <end position="145"/>
    </location>
</feature>
<protein>
    <recommendedName>
        <fullName evidence="7">Rhodopsin domain-containing protein</fullName>
    </recommendedName>
</protein>
<keyword evidence="4 6" id="KW-0472">Membrane</keyword>
<comment type="subcellular location">
    <subcellularLocation>
        <location evidence="1">Membrane</location>
        <topology evidence="1">Multi-pass membrane protein</topology>
    </subcellularLocation>
</comment>
<sequence length="335" mass="37644">MPTPFQAEAWIEYAIGMIILFTRIAARCSQIGLKWDGDDYFAVLAVVFFTGELVMLELIGQFGSITGMSDELALTLTHKQINRIVVGSKCLLAGWISYTTLIWCLKACMLFFYKRLTLNLRQQGLVKITGGICIAGYVATITVYLTHCHPIHSLWQVYPYPGDDCALNISKYLALVVTNVVTDFMILYIPLPLLWSVQIPLHRKLRFGLWICTGRFLMVAAVLRYILCLRDVSQINISTIWSIRETFLGIMAVNFPILIPILMTFLSKARYAISSVKPTTGSGGEALPDSLRLSHVDRFGKKKTVHEITGIDNESEELIVKKGDWHAESENSVGR</sequence>
<dbReference type="OrthoDB" id="2988756at2759"/>
<dbReference type="Pfam" id="PF20684">
    <property type="entry name" value="Fung_rhodopsin"/>
    <property type="match status" value="1"/>
</dbReference>
<dbReference type="PANTHER" id="PTHR33048">
    <property type="entry name" value="PTH11-LIKE INTEGRAL MEMBRANE PROTEIN (AFU_ORTHOLOGUE AFUA_5G11245)"/>
    <property type="match status" value="1"/>
</dbReference>
<evidence type="ECO:0000256" key="3">
    <source>
        <dbReference type="ARBA" id="ARBA00022989"/>
    </source>
</evidence>
<feature type="transmembrane region" description="Helical" evidence="6">
    <location>
        <begin position="172"/>
        <end position="195"/>
    </location>
</feature>
<dbReference type="GO" id="GO:0016020">
    <property type="term" value="C:membrane"/>
    <property type="evidence" value="ECO:0007669"/>
    <property type="project" value="UniProtKB-SubCell"/>
</dbReference>
<feature type="transmembrane region" description="Helical" evidence="6">
    <location>
        <begin position="207"/>
        <end position="227"/>
    </location>
</feature>
<dbReference type="InterPro" id="IPR052337">
    <property type="entry name" value="SAT4-like"/>
</dbReference>
<dbReference type="InterPro" id="IPR049326">
    <property type="entry name" value="Rhodopsin_dom_fungi"/>
</dbReference>
<evidence type="ECO:0000256" key="5">
    <source>
        <dbReference type="ARBA" id="ARBA00038359"/>
    </source>
</evidence>
<evidence type="ECO:0000256" key="4">
    <source>
        <dbReference type="ARBA" id="ARBA00023136"/>
    </source>
</evidence>
<dbReference type="PANTHER" id="PTHR33048:SF2">
    <property type="entry name" value="SRPK"/>
    <property type="match status" value="1"/>
</dbReference>
<feature type="transmembrane region" description="Helical" evidence="6">
    <location>
        <begin position="92"/>
        <end position="113"/>
    </location>
</feature>
<gene>
    <name evidence="8" type="ORF">EJ02DRAFT_438622</name>
</gene>
<evidence type="ECO:0000313" key="8">
    <source>
        <dbReference type="EMBL" id="KAF1936324.1"/>
    </source>
</evidence>
<evidence type="ECO:0000256" key="2">
    <source>
        <dbReference type="ARBA" id="ARBA00022692"/>
    </source>
</evidence>
<evidence type="ECO:0000256" key="1">
    <source>
        <dbReference type="ARBA" id="ARBA00004141"/>
    </source>
</evidence>
<reference evidence="8" key="1">
    <citation type="journal article" date="2020" name="Stud. Mycol.">
        <title>101 Dothideomycetes genomes: a test case for predicting lifestyles and emergence of pathogens.</title>
        <authorList>
            <person name="Haridas S."/>
            <person name="Albert R."/>
            <person name="Binder M."/>
            <person name="Bloem J."/>
            <person name="Labutti K."/>
            <person name="Salamov A."/>
            <person name="Andreopoulos B."/>
            <person name="Baker S."/>
            <person name="Barry K."/>
            <person name="Bills G."/>
            <person name="Bluhm B."/>
            <person name="Cannon C."/>
            <person name="Castanera R."/>
            <person name="Culley D."/>
            <person name="Daum C."/>
            <person name="Ezra D."/>
            <person name="Gonzalez J."/>
            <person name="Henrissat B."/>
            <person name="Kuo A."/>
            <person name="Liang C."/>
            <person name="Lipzen A."/>
            <person name="Lutzoni F."/>
            <person name="Magnuson J."/>
            <person name="Mondo S."/>
            <person name="Nolan M."/>
            <person name="Ohm R."/>
            <person name="Pangilinan J."/>
            <person name="Park H.-J."/>
            <person name="Ramirez L."/>
            <person name="Alfaro M."/>
            <person name="Sun H."/>
            <person name="Tritt A."/>
            <person name="Yoshinaga Y."/>
            <person name="Zwiers L.-H."/>
            <person name="Turgeon B."/>
            <person name="Goodwin S."/>
            <person name="Spatafora J."/>
            <person name="Crous P."/>
            <person name="Grigoriev I."/>
        </authorList>
    </citation>
    <scope>NUCLEOTIDE SEQUENCE</scope>
    <source>
        <strain evidence="8">CBS 161.51</strain>
    </source>
</reference>
<organism evidence="8 9">
    <name type="scientific">Clathrospora elynae</name>
    <dbReference type="NCBI Taxonomy" id="706981"/>
    <lineage>
        <taxon>Eukaryota</taxon>
        <taxon>Fungi</taxon>
        <taxon>Dikarya</taxon>
        <taxon>Ascomycota</taxon>
        <taxon>Pezizomycotina</taxon>
        <taxon>Dothideomycetes</taxon>
        <taxon>Pleosporomycetidae</taxon>
        <taxon>Pleosporales</taxon>
        <taxon>Diademaceae</taxon>
        <taxon>Clathrospora</taxon>
    </lineage>
</organism>
<dbReference type="EMBL" id="ML976196">
    <property type="protein sequence ID" value="KAF1936324.1"/>
    <property type="molecule type" value="Genomic_DNA"/>
</dbReference>
<feature type="transmembrane region" description="Helical" evidence="6">
    <location>
        <begin position="40"/>
        <end position="59"/>
    </location>
</feature>
<dbReference type="AlphaFoldDB" id="A0A6A5S9V1"/>
<evidence type="ECO:0000256" key="6">
    <source>
        <dbReference type="SAM" id="Phobius"/>
    </source>
</evidence>
<keyword evidence="3 6" id="KW-1133">Transmembrane helix</keyword>
<name>A0A6A5S9V1_9PLEO</name>
<comment type="similarity">
    <text evidence="5">Belongs to the SAT4 family.</text>
</comment>
<feature type="transmembrane region" description="Helical" evidence="6">
    <location>
        <begin position="13"/>
        <end position="33"/>
    </location>
</feature>
<proteinExistence type="inferred from homology"/>
<keyword evidence="2 6" id="KW-0812">Transmembrane</keyword>
<keyword evidence="9" id="KW-1185">Reference proteome</keyword>
<evidence type="ECO:0000259" key="7">
    <source>
        <dbReference type="Pfam" id="PF20684"/>
    </source>
</evidence>
<feature type="domain" description="Rhodopsin" evidence="7">
    <location>
        <begin position="23"/>
        <end position="262"/>
    </location>
</feature>
<feature type="transmembrane region" description="Helical" evidence="6">
    <location>
        <begin position="247"/>
        <end position="267"/>
    </location>
</feature>
<dbReference type="Proteomes" id="UP000800038">
    <property type="component" value="Unassembled WGS sequence"/>
</dbReference>